<organism evidence="1 2">
    <name type="scientific">Lymnaea stagnalis</name>
    <name type="common">Great pond snail</name>
    <name type="synonym">Helix stagnalis</name>
    <dbReference type="NCBI Taxonomy" id="6523"/>
    <lineage>
        <taxon>Eukaryota</taxon>
        <taxon>Metazoa</taxon>
        <taxon>Spiralia</taxon>
        <taxon>Lophotrochozoa</taxon>
        <taxon>Mollusca</taxon>
        <taxon>Gastropoda</taxon>
        <taxon>Heterobranchia</taxon>
        <taxon>Euthyneura</taxon>
        <taxon>Panpulmonata</taxon>
        <taxon>Hygrophila</taxon>
        <taxon>Lymnaeoidea</taxon>
        <taxon>Lymnaeidae</taxon>
        <taxon>Lymnaea</taxon>
    </lineage>
</organism>
<evidence type="ECO:0000313" key="1">
    <source>
        <dbReference type="EMBL" id="CAL1547326.1"/>
    </source>
</evidence>
<proteinExistence type="predicted"/>
<dbReference type="EMBL" id="CAXITT010000948">
    <property type="protein sequence ID" value="CAL1547326.1"/>
    <property type="molecule type" value="Genomic_DNA"/>
</dbReference>
<name>A0AAV2IJR2_LYMST</name>
<protein>
    <submittedName>
        <fullName evidence="1">Uncharacterized protein</fullName>
    </submittedName>
</protein>
<evidence type="ECO:0000313" key="2">
    <source>
        <dbReference type="Proteomes" id="UP001497497"/>
    </source>
</evidence>
<gene>
    <name evidence="1" type="ORF">GSLYS_00020651001</name>
</gene>
<comment type="caution">
    <text evidence="1">The sequence shown here is derived from an EMBL/GenBank/DDBJ whole genome shotgun (WGS) entry which is preliminary data.</text>
</comment>
<reference evidence="1 2" key="1">
    <citation type="submission" date="2024-04" db="EMBL/GenBank/DDBJ databases">
        <authorList>
            <consortium name="Genoscope - CEA"/>
            <person name="William W."/>
        </authorList>
    </citation>
    <scope>NUCLEOTIDE SEQUENCE [LARGE SCALE GENOMIC DNA]</scope>
</reference>
<sequence length="435" mass="48176">FREVTQHCQAITVECLTDSSKQYSHKTSQRHQSRANGRPKILTKTKLMKSDVKDALHSDWLGVRGVSMKFYMSEQKQMLESNRFTGGTRTDEPQHRGNDKIRAWSIKDTTSASYQAPPMKGILKSCSGSSISEEQRGICQTVCSRNSFDSTRSPKKVQFKSESPLDATESFIRMLHRRAPTNDLTHHDLPHHDLQHDFLPHFDLVHEDQSHSPGNTVKFCLRGGANQILSYDECVRLAGGLTTGHRCCSTDEMVVQFADGAEGGWSMNKNNQGLDSNAEDNDDLSGCQAVQQDKLLSLTNRPVSSSILKFITKHQNLIPANARLNGSADHRMAHMPCVQSAYKDMLSNVPQRQGLKKLPSECAAPGRLAITPGVVAKHCETMCCPVKNDNGGPDAGHLAKGDYIKNGDIEISYVKNFQLEASEVTAAPNDETLLR</sequence>
<keyword evidence="2" id="KW-1185">Reference proteome</keyword>
<feature type="non-terminal residue" evidence="1">
    <location>
        <position position="1"/>
    </location>
</feature>
<dbReference type="Proteomes" id="UP001497497">
    <property type="component" value="Unassembled WGS sequence"/>
</dbReference>
<dbReference type="AlphaFoldDB" id="A0AAV2IJR2"/>
<accession>A0AAV2IJR2</accession>